<dbReference type="Gene3D" id="1.10.1400.10">
    <property type="match status" value="1"/>
</dbReference>
<dbReference type="InterPro" id="IPR023343">
    <property type="entry name" value="Penicillin_amidase_dom1"/>
</dbReference>
<evidence type="ECO:0000256" key="4">
    <source>
        <dbReference type="PIRSR" id="PIRSR001227-1"/>
    </source>
</evidence>
<dbReference type="InterPro" id="IPR029055">
    <property type="entry name" value="Ntn_hydrolases_N"/>
</dbReference>
<dbReference type="SUPFAM" id="SSF56235">
    <property type="entry name" value="N-terminal nucleophile aminohydrolases (Ntn hydrolases)"/>
    <property type="match status" value="1"/>
</dbReference>
<organism evidence="7 8">
    <name type="scientific">Nocardioides szechwanensis</name>
    <dbReference type="NCBI Taxonomy" id="1005944"/>
    <lineage>
        <taxon>Bacteria</taxon>
        <taxon>Bacillati</taxon>
        <taxon>Actinomycetota</taxon>
        <taxon>Actinomycetes</taxon>
        <taxon>Propionibacteriales</taxon>
        <taxon>Nocardioidaceae</taxon>
        <taxon>Nocardioides</taxon>
    </lineage>
</organism>
<evidence type="ECO:0000256" key="5">
    <source>
        <dbReference type="PIRSR" id="PIRSR001227-2"/>
    </source>
</evidence>
<dbReference type="InterPro" id="IPR043147">
    <property type="entry name" value="Penicillin_amidase_A-knob"/>
</dbReference>
<keyword evidence="3" id="KW-0865">Zymogen</keyword>
<evidence type="ECO:0000313" key="7">
    <source>
        <dbReference type="EMBL" id="SDN18636.1"/>
    </source>
</evidence>
<dbReference type="Gene3D" id="1.10.439.10">
    <property type="entry name" value="Penicillin Amidohydrolase, domain 1"/>
    <property type="match status" value="1"/>
</dbReference>
<name>A0A1G9ZDE2_9ACTN</name>
<dbReference type="RefSeq" id="WP_245715186.1">
    <property type="nucleotide sequence ID" value="NZ_BKAE01000007.1"/>
</dbReference>
<proteinExistence type="inferred from homology"/>
<keyword evidence="5" id="KW-0106">Calcium</keyword>
<dbReference type="GO" id="GO:0046872">
    <property type="term" value="F:metal ion binding"/>
    <property type="evidence" value="ECO:0007669"/>
    <property type="project" value="UniProtKB-KW"/>
</dbReference>
<evidence type="ECO:0000256" key="1">
    <source>
        <dbReference type="ARBA" id="ARBA00006586"/>
    </source>
</evidence>
<feature type="binding site" evidence="5">
    <location>
        <position position="380"/>
    </location>
    <ligand>
        <name>Ca(2+)</name>
        <dbReference type="ChEBI" id="CHEBI:29108"/>
    </ligand>
</feature>
<gene>
    <name evidence="7" type="ORF">SAMN05192576_1675</name>
</gene>
<dbReference type="PIRSF" id="PIRSF001227">
    <property type="entry name" value="Pen_acylase"/>
    <property type="match status" value="1"/>
</dbReference>
<accession>A0A1G9ZDE2</accession>
<evidence type="ECO:0000256" key="2">
    <source>
        <dbReference type="ARBA" id="ARBA00022801"/>
    </source>
</evidence>
<feature type="transmembrane region" description="Helical" evidence="6">
    <location>
        <begin position="21"/>
        <end position="46"/>
    </location>
</feature>
<keyword evidence="5" id="KW-0479">Metal-binding</keyword>
<keyword evidence="2" id="KW-0378">Hydrolase</keyword>
<dbReference type="PANTHER" id="PTHR34218">
    <property type="entry name" value="PEPTIDASE S45 PENICILLIN AMIDASE"/>
    <property type="match status" value="1"/>
</dbReference>
<dbReference type="GO" id="GO:0017000">
    <property type="term" value="P:antibiotic biosynthetic process"/>
    <property type="evidence" value="ECO:0007669"/>
    <property type="project" value="InterPro"/>
</dbReference>
<dbReference type="EMBL" id="FNIC01000002">
    <property type="protein sequence ID" value="SDN18636.1"/>
    <property type="molecule type" value="Genomic_DNA"/>
</dbReference>
<dbReference type="AlphaFoldDB" id="A0A1G9ZDE2"/>
<keyword evidence="6" id="KW-0472">Membrane</keyword>
<sequence length="874" mass="95633">MTEDTAPKRSAWQSFMRLPRVLRLTTYLSIALVLLLVAGLVVFVVLARRPLPQTSGTLELPGLEAEVEVVRDEHGIPQLYGDSVPDLMRAQGYVHAQERFFEMDVRRHATAGRLAELFGEDALESDLYVRTMGWRRVAERELALIKPDTRAALEAYADGVNAFLAVSSPSEIALEYTVLNAGGLDYRPEDWTAVDSLAWLKAMAWDLRGNMVEEIDRVLTTDAVGAERAAELYPPYPFADHAPIVGQGAVVDGVFEQDATTGGTRNPQRPPFTAAQREPFARLQAGLDRMPSWLGSGEGVGSNSWVVDGAHSATGEPLLANDPHLGVGLPGVWMQMGLHCRDVSAACPLDVAGVTFSGVPGVIIGHNADIAWGFTNLGPDVTDLYVERVEGDTWRYDGKARPLQVRTETIEVAGADDVEVTVRATRHGPLLSDVDDVLADVADLAPVERPPGADDTAEDAGEYAVSLAWTALQPSTTADAILALNLATDWDSFHAAIADFAVPAQNIVYADRSGHIGYQASGRVPIRKSGNDGVLPSAGWRPENDWTGEYVPYDGLPNVLDPEEGFVVTANQAVIDDEDYPYFLTGDWDLGYRSERIRTRVVEAGELSVEEMLTLQLDDLNPMAPVLTPYLLDVRLRRGYASGGQRLLRDWDFRQGADSGAAAYYNVTWRNLLELTFHDELPEETWPEGGQRWMAVMEQLLDEPTSPWWDDVTTETEVETRDDIIRAALLAARNELTSRQSPNPDDWSWGALHRLQLRSATLGESGIGVVERMFNRGGWEVAGGNAIVNATGWDAAEGYGVVWAPSVRMVVSLGDFDDSRWVNLTGVSGHPFSEHYTDQTDVWADGETLPWLFGRDAVVDAGADTLTLVPADAD</sequence>
<dbReference type="Gene3D" id="2.30.120.10">
    <property type="match status" value="1"/>
</dbReference>
<keyword evidence="6" id="KW-1133">Transmembrane helix</keyword>
<protein>
    <submittedName>
        <fullName evidence="7">Penicillin amidase</fullName>
    </submittedName>
</protein>
<comment type="similarity">
    <text evidence="1">Belongs to the peptidase S45 family.</text>
</comment>
<reference evidence="7 8" key="1">
    <citation type="submission" date="2016-10" db="EMBL/GenBank/DDBJ databases">
        <authorList>
            <person name="de Groot N.N."/>
        </authorList>
    </citation>
    <scope>NUCLEOTIDE SEQUENCE [LARGE SCALE GENOMIC DNA]</scope>
    <source>
        <strain evidence="7 8">CGMCC 1.11147</strain>
    </source>
</reference>
<dbReference type="PANTHER" id="PTHR34218:SF4">
    <property type="entry name" value="ACYL-HOMOSERINE LACTONE ACYLASE QUIP"/>
    <property type="match status" value="1"/>
</dbReference>
<dbReference type="InterPro" id="IPR043146">
    <property type="entry name" value="Penicillin_amidase_N_B-knob"/>
</dbReference>
<feature type="binding site" evidence="5">
    <location>
        <position position="383"/>
    </location>
    <ligand>
        <name>Ca(2+)</name>
        <dbReference type="ChEBI" id="CHEBI:29108"/>
    </ligand>
</feature>
<dbReference type="CDD" id="cd03747">
    <property type="entry name" value="Ntn_PGA_like"/>
    <property type="match status" value="1"/>
</dbReference>
<keyword evidence="6" id="KW-0812">Transmembrane</keyword>
<dbReference type="Pfam" id="PF01804">
    <property type="entry name" value="Penicil_amidase"/>
    <property type="match status" value="1"/>
</dbReference>
<evidence type="ECO:0000256" key="3">
    <source>
        <dbReference type="ARBA" id="ARBA00023145"/>
    </source>
</evidence>
<evidence type="ECO:0000256" key="6">
    <source>
        <dbReference type="SAM" id="Phobius"/>
    </source>
</evidence>
<dbReference type="STRING" id="1005944.SAMN05192576_1675"/>
<keyword evidence="8" id="KW-1185">Reference proteome</keyword>
<dbReference type="InterPro" id="IPR002692">
    <property type="entry name" value="S45"/>
</dbReference>
<evidence type="ECO:0000313" key="8">
    <source>
        <dbReference type="Proteomes" id="UP000199004"/>
    </source>
</evidence>
<dbReference type="Gene3D" id="3.60.20.10">
    <property type="entry name" value="Glutamine Phosphoribosylpyrophosphate, subunit 1, domain 1"/>
    <property type="match status" value="1"/>
</dbReference>
<dbReference type="Proteomes" id="UP000199004">
    <property type="component" value="Unassembled WGS sequence"/>
</dbReference>
<feature type="active site" description="Nucleophile" evidence="4">
    <location>
        <position position="302"/>
    </location>
</feature>
<feature type="binding site" evidence="5">
    <location>
        <position position="214"/>
    </location>
    <ligand>
        <name>Ca(2+)</name>
        <dbReference type="ChEBI" id="CHEBI:29108"/>
    </ligand>
</feature>
<dbReference type="GO" id="GO:0016811">
    <property type="term" value="F:hydrolase activity, acting on carbon-nitrogen (but not peptide) bonds, in linear amides"/>
    <property type="evidence" value="ECO:0007669"/>
    <property type="project" value="InterPro"/>
</dbReference>
<dbReference type="InterPro" id="IPR014395">
    <property type="entry name" value="Pen/GL7ACA/AHL_acylase"/>
</dbReference>
<comment type="cofactor">
    <cofactor evidence="5">
        <name>Ca(2+)</name>
        <dbReference type="ChEBI" id="CHEBI:29108"/>
    </cofactor>
    <text evidence="5">Binds 1 Ca(2+) ion per dimer.</text>
</comment>